<accession>U4UZY9</accession>
<organism evidence="1 2">
    <name type="scientific">Dendroctonus ponderosae</name>
    <name type="common">Mountain pine beetle</name>
    <dbReference type="NCBI Taxonomy" id="77166"/>
    <lineage>
        <taxon>Eukaryota</taxon>
        <taxon>Metazoa</taxon>
        <taxon>Ecdysozoa</taxon>
        <taxon>Arthropoda</taxon>
        <taxon>Hexapoda</taxon>
        <taxon>Insecta</taxon>
        <taxon>Pterygota</taxon>
        <taxon>Neoptera</taxon>
        <taxon>Endopterygota</taxon>
        <taxon>Coleoptera</taxon>
        <taxon>Polyphaga</taxon>
        <taxon>Cucujiformia</taxon>
        <taxon>Curculionidae</taxon>
        <taxon>Scolytinae</taxon>
        <taxon>Dendroctonus</taxon>
    </lineage>
</organism>
<evidence type="ECO:0008006" key="3">
    <source>
        <dbReference type="Google" id="ProtNLM"/>
    </source>
</evidence>
<proteinExistence type="predicted"/>
<evidence type="ECO:0000313" key="1">
    <source>
        <dbReference type="EMBL" id="ERL95930.1"/>
    </source>
</evidence>
<reference evidence="1 2" key="1">
    <citation type="journal article" date="2013" name="Genome Biol.">
        <title>Draft genome of the mountain pine beetle, Dendroctonus ponderosae Hopkins, a major forest pest.</title>
        <authorList>
            <person name="Keeling C.I."/>
            <person name="Yuen M.M."/>
            <person name="Liao N.Y."/>
            <person name="Docking T.R."/>
            <person name="Chan S.K."/>
            <person name="Taylor G.A."/>
            <person name="Palmquist D.L."/>
            <person name="Jackman S.D."/>
            <person name="Nguyen A."/>
            <person name="Li M."/>
            <person name="Henderson H."/>
            <person name="Janes J.K."/>
            <person name="Zhao Y."/>
            <person name="Pandoh P."/>
            <person name="Moore R."/>
            <person name="Sperling F.A."/>
            <person name="Huber D.P."/>
            <person name="Birol I."/>
            <person name="Jones S.J."/>
            <person name="Bohlmann J."/>
        </authorList>
    </citation>
    <scope>NUCLEOTIDE SEQUENCE</scope>
</reference>
<dbReference type="EMBL" id="KI208789">
    <property type="protein sequence ID" value="ERL95930.1"/>
    <property type="molecule type" value="Genomic_DNA"/>
</dbReference>
<protein>
    <recommendedName>
        <fullName evidence="3">DNA helicase</fullName>
    </recommendedName>
</protein>
<evidence type="ECO:0000313" key="2">
    <source>
        <dbReference type="Proteomes" id="UP000030742"/>
    </source>
</evidence>
<dbReference type="AlphaFoldDB" id="U4UZY9"/>
<sequence length="67" mass="7648">MLKSFLKEIILSQQFLSAYYTNLRKLGVSIILSTRKLITEDEENVFAVIGSVIENPNNYQKAQLLSL</sequence>
<dbReference type="Proteomes" id="UP000030742">
    <property type="component" value="Unassembled WGS sequence"/>
</dbReference>
<gene>
    <name evidence="1" type="ORF">D910_00620</name>
</gene>
<name>U4UZY9_DENPD</name>